<feature type="compositionally biased region" description="Basic and acidic residues" evidence="1">
    <location>
        <begin position="77"/>
        <end position="87"/>
    </location>
</feature>
<dbReference type="PANTHER" id="PTHR33067">
    <property type="entry name" value="RNA-DIRECTED DNA POLYMERASE-RELATED"/>
    <property type="match status" value="1"/>
</dbReference>
<dbReference type="AlphaFoldDB" id="A0AAW2UWM3"/>
<evidence type="ECO:0000313" key="2">
    <source>
        <dbReference type="EMBL" id="KAL0421008.1"/>
    </source>
</evidence>
<dbReference type="PANTHER" id="PTHR33067:SF15">
    <property type="entry name" value="RNA-DIRECTED DNA POLYMERASE"/>
    <property type="match status" value="1"/>
</dbReference>
<name>A0AAW2UWM3_9LAMI</name>
<comment type="caution">
    <text evidence="2">The sequence shown here is derived from an EMBL/GenBank/DDBJ whole genome shotgun (WGS) entry which is preliminary data.</text>
</comment>
<accession>A0AAW2UWM3</accession>
<reference evidence="2" key="2">
    <citation type="journal article" date="2024" name="Plant">
        <title>Genomic evolution and insights into agronomic trait innovations of Sesamum species.</title>
        <authorList>
            <person name="Miao H."/>
            <person name="Wang L."/>
            <person name="Qu L."/>
            <person name="Liu H."/>
            <person name="Sun Y."/>
            <person name="Le M."/>
            <person name="Wang Q."/>
            <person name="Wei S."/>
            <person name="Zheng Y."/>
            <person name="Lin W."/>
            <person name="Duan Y."/>
            <person name="Cao H."/>
            <person name="Xiong S."/>
            <person name="Wang X."/>
            <person name="Wei L."/>
            <person name="Li C."/>
            <person name="Ma Q."/>
            <person name="Ju M."/>
            <person name="Zhao R."/>
            <person name="Li G."/>
            <person name="Mu C."/>
            <person name="Tian Q."/>
            <person name="Mei H."/>
            <person name="Zhang T."/>
            <person name="Gao T."/>
            <person name="Zhang H."/>
        </authorList>
    </citation>
    <scope>NUCLEOTIDE SEQUENCE</scope>
    <source>
        <strain evidence="2">KEN1</strain>
    </source>
</reference>
<organism evidence="2">
    <name type="scientific">Sesamum latifolium</name>
    <dbReference type="NCBI Taxonomy" id="2727402"/>
    <lineage>
        <taxon>Eukaryota</taxon>
        <taxon>Viridiplantae</taxon>
        <taxon>Streptophyta</taxon>
        <taxon>Embryophyta</taxon>
        <taxon>Tracheophyta</taxon>
        <taxon>Spermatophyta</taxon>
        <taxon>Magnoliopsida</taxon>
        <taxon>eudicotyledons</taxon>
        <taxon>Gunneridae</taxon>
        <taxon>Pentapetalae</taxon>
        <taxon>asterids</taxon>
        <taxon>lamiids</taxon>
        <taxon>Lamiales</taxon>
        <taxon>Pedaliaceae</taxon>
        <taxon>Sesamum</taxon>
    </lineage>
</organism>
<evidence type="ECO:0000256" key="1">
    <source>
        <dbReference type="SAM" id="MobiDB-lite"/>
    </source>
</evidence>
<sequence length="307" mass="34625">MCTSLGHFTDAYPTLHEEPTEHADAVGGFFGQQRRYDPFTNTYNPRWRDHPNLSGKELKSEVSTKCGHAQQNITENSVERGHAQQEKPKIELEIPSEQAKKPDQVSTDIPKVLVTKPPFPERFAKVKKEGEEKEIFETFRKVEGKLKGNERVSMEENVSAILQQKLPPKCKDSGIKRVMCDLGASIIVMPLTIFKSLNVGPLKKMGIVIQLANCSIVYPEGVLEDVLVQAPTLELKELPKHLKYAFLRENDTLPVIISSKLCTLKRRIDRVLREFREAIGWTIADIKGLSPSTCMHRVLLEEGAKPS</sequence>
<protein>
    <submittedName>
        <fullName evidence="2">Uncharacterized protein</fullName>
    </submittedName>
</protein>
<reference evidence="2" key="1">
    <citation type="submission" date="2020-06" db="EMBL/GenBank/DDBJ databases">
        <authorList>
            <person name="Li T."/>
            <person name="Hu X."/>
            <person name="Zhang T."/>
            <person name="Song X."/>
            <person name="Zhang H."/>
            <person name="Dai N."/>
            <person name="Sheng W."/>
            <person name="Hou X."/>
            <person name="Wei L."/>
        </authorList>
    </citation>
    <scope>NUCLEOTIDE SEQUENCE</scope>
    <source>
        <strain evidence="2">KEN1</strain>
        <tissue evidence="2">Leaf</tissue>
    </source>
</reference>
<proteinExistence type="predicted"/>
<feature type="region of interest" description="Disordered" evidence="1">
    <location>
        <begin position="68"/>
        <end position="87"/>
    </location>
</feature>
<gene>
    <name evidence="2" type="ORF">Slati_3123700</name>
</gene>
<dbReference type="EMBL" id="JACGWN010000011">
    <property type="protein sequence ID" value="KAL0421008.1"/>
    <property type="molecule type" value="Genomic_DNA"/>
</dbReference>